<evidence type="ECO:0000313" key="2">
    <source>
        <dbReference type="EMBL" id="PIV01725.1"/>
    </source>
</evidence>
<protein>
    <recommendedName>
        <fullName evidence="4">PPM-type phosphatase domain-containing protein</fullName>
    </recommendedName>
</protein>
<dbReference type="Gene3D" id="2.120.10.30">
    <property type="entry name" value="TolB, C-terminal domain"/>
    <property type="match status" value="1"/>
</dbReference>
<keyword evidence="1" id="KW-1133">Transmembrane helix</keyword>
<dbReference type="Proteomes" id="UP000229631">
    <property type="component" value="Unassembled WGS sequence"/>
</dbReference>
<proteinExistence type="predicted"/>
<dbReference type="InterPro" id="IPR011042">
    <property type="entry name" value="6-blade_b-propeller_TolB-like"/>
</dbReference>
<reference evidence="3" key="1">
    <citation type="submission" date="2017-09" db="EMBL/GenBank/DDBJ databases">
        <title>Depth-based differentiation of microbial function through sediment-hosted aquifers and enrichment of novel symbionts in the deep terrestrial subsurface.</title>
        <authorList>
            <person name="Probst A.J."/>
            <person name="Ladd B."/>
            <person name="Jarett J.K."/>
            <person name="Geller-Mcgrath D.E."/>
            <person name="Sieber C.M.K."/>
            <person name="Emerson J.B."/>
            <person name="Anantharaman K."/>
            <person name="Thomas B.C."/>
            <person name="Malmstrom R."/>
            <person name="Stieglmeier M."/>
            <person name="Klingl A."/>
            <person name="Woyke T."/>
            <person name="Ryan C.M."/>
            <person name="Banfield J.F."/>
        </authorList>
    </citation>
    <scope>NUCLEOTIDE SEQUENCE [LARGE SCALE GENOMIC DNA]</scope>
</reference>
<dbReference type="EMBL" id="PEVC01000014">
    <property type="protein sequence ID" value="PIV01725.1"/>
    <property type="molecule type" value="Genomic_DNA"/>
</dbReference>
<organism evidence="2 3">
    <name type="scientific">Candidatus Shapirobacteria bacterium CG03_land_8_20_14_0_80_39_12</name>
    <dbReference type="NCBI Taxonomy" id="1974879"/>
    <lineage>
        <taxon>Bacteria</taxon>
        <taxon>Candidatus Shapironibacteriota</taxon>
    </lineage>
</organism>
<evidence type="ECO:0000313" key="3">
    <source>
        <dbReference type="Proteomes" id="UP000229631"/>
    </source>
</evidence>
<evidence type="ECO:0008006" key="4">
    <source>
        <dbReference type="Google" id="ProtNLM"/>
    </source>
</evidence>
<keyword evidence="1" id="KW-0812">Transmembrane</keyword>
<feature type="transmembrane region" description="Helical" evidence="1">
    <location>
        <begin position="249"/>
        <end position="269"/>
    </location>
</feature>
<dbReference type="AlphaFoldDB" id="A0A2M7BF23"/>
<gene>
    <name evidence="2" type="ORF">COS54_00525</name>
</gene>
<comment type="caution">
    <text evidence="2">The sequence shown here is derived from an EMBL/GenBank/DDBJ whole genome shotgun (WGS) entry which is preliminary data.</text>
</comment>
<accession>A0A2M7BF23</accession>
<name>A0A2M7BF23_9BACT</name>
<evidence type="ECO:0000256" key="1">
    <source>
        <dbReference type="SAM" id="Phobius"/>
    </source>
</evidence>
<keyword evidence="1" id="KW-0472">Membrane</keyword>
<dbReference type="SUPFAM" id="SSF101898">
    <property type="entry name" value="NHL repeat"/>
    <property type="match status" value="1"/>
</dbReference>
<sequence length="602" mass="65585">METNFNLQIAKVVGTPFDGFWSQVHTFSPEEPEKKEKRGELLAVLVITGVPQGVEAVAAGREVLGRLHEEYYGNLDGSAFERLKAAVEKVSLENENLEIAAASLVGQALSLAICGEGKVFLKRGDKLGVILNGEGPLTTGSGLLLENDFLVIGSRHFFEVVGSGVLKASLEAGSPEDAVETLAPIVLGRSEMVAAAAVLVLAKKSEEEEIQPIEPPVINEVVPKKTNLPFLPKRPIFIRSETKEKRKKLYFLMAIVLLLGLGVSLVMGIRNKTITQKKNKASELTKLAEDKLNQGKILASSDVNQGKVLGLEAEKLSEQALSLNKTNEEAAFLKEETKKFIVSLGEEAAVTPSLFMDLNLITDGASGIAFSLADKNLAILDQIKNKIYLLNWEKKSSEVIDNTGEKGNLITSYDSRVFILDDKGIFEKEDKKTSLKVAKDSSWEEITGLGTFFGNLYLLDKGASNIWRYLGANGEFGAKKSWFVGTPPDLSGGVSLAIDGSIWVLTKDKILKLTLGQEDNFALSKMPESFSEPIKIYTSADAQNLYILDKGNGKVYQITKTGEFKTSYSWSGFKGASDIVAIESAKKLFILSGAKIFEMELK</sequence>